<evidence type="ECO:0000313" key="3">
    <source>
        <dbReference type="EMBL" id="OLL27172.1"/>
    </source>
</evidence>
<accession>A0A1U7LX84</accession>
<dbReference type="GO" id="GO:0000324">
    <property type="term" value="C:fungal-type vacuole"/>
    <property type="evidence" value="ECO:0007669"/>
    <property type="project" value="TreeGrafter"/>
</dbReference>
<organism evidence="3 4">
    <name type="scientific">Neolecta irregularis (strain DAH-3)</name>
    <dbReference type="NCBI Taxonomy" id="1198029"/>
    <lineage>
        <taxon>Eukaryota</taxon>
        <taxon>Fungi</taxon>
        <taxon>Dikarya</taxon>
        <taxon>Ascomycota</taxon>
        <taxon>Taphrinomycotina</taxon>
        <taxon>Neolectales</taxon>
        <taxon>Neolectaceae</taxon>
        <taxon>Neolecta</taxon>
    </lineage>
</organism>
<dbReference type="OMA" id="WRILATW"/>
<dbReference type="EMBL" id="LXFE01000117">
    <property type="protein sequence ID" value="OLL27172.1"/>
    <property type="molecule type" value="Genomic_DNA"/>
</dbReference>
<evidence type="ECO:0000256" key="2">
    <source>
        <dbReference type="SAM" id="Phobius"/>
    </source>
</evidence>
<protein>
    <recommendedName>
        <fullName evidence="5">Vacuolar membrane protein</fullName>
    </recommendedName>
</protein>
<keyword evidence="4" id="KW-1185">Reference proteome</keyword>
<evidence type="ECO:0000313" key="4">
    <source>
        <dbReference type="Proteomes" id="UP000186594"/>
    </source>
</evidence>
<sequence>MSTTTTSGSLLDLPTLVNAVPSYVVEADPPMANNPFLGNSNLPEGTVFIVVGASLVGALFFFLTWRILATWILRISKNDKRSRVEKNAFLTKPAKGGIYSDSHGSAMSVDALSRAGEFATMSPNRFSTASTGDGMRNSQYLPAGFYSTGSPGKPLATRRNGSPPSTSGSHARPAGLSGTSGGLQPTPRVTPGGRQSRAPSAYLEDLLGNQRDH</sequence>
<comment type="caution">
    <text evidence="3">The sequence shown here is derived from an EMBL/GenBank/DDBJ whole genome shotgun (WGS) entry which is preliminary data.</text>
</comment>
<dbReference type="OrthoDB" id="4065319at2759"/>
<dbReference type="PANTHER" id="PTHR36089">
    <property type="entry name" value="CHITIN SYNTHASE 3 COMPLEX PROTEIN CSI2-RELATED"/>
    <property type="match status" value="1"/>
</dbReference>
<proteinExistence type="predicted"/>
<name>A0A1U7LX84_NEOID</name>
<feature type="region of interest" description="Disordered" evidence="1">
    <location>
        <begin position="149"/>
        <end position="213"/>
    </location>
</feature>
<dbReference type="PANTHER" id="PTHR36089:SF1">
    <property type="entry name" value="CHITIN SYNTHASE 3 COMPLEX PROTEIN CSI2-RELATED"/>
    <property type="match status" value="1"/>
</dbReference>
<keyword evidence="2" id="KW-0812">Transmembrane</keyword>
<reference evidence="3 4" key="1">
    <citation type="submission" date="2016-04" db="EMBL/GenBank/DDBJ databases">
        <title>Evolutionary innovation and constraint leading to complex multicellularity in the Ascomycota.</title>
        <authorList>
            <person name="Cisse O."/>
            <person name="Nguyen A."/>
            <person name="Hewitt D.A."/>
            <person name="Jedd G."/>
            <person name="Stajich J.E."/>
        </authorList>
    </citation>
    <scope>NUCLEOTIDE SEQUENCE [LARGE SCALE GENOMIC DNA]</scope>
    <source>
        <strain evidence="3 4">DAH-3</strain>
    </source>
</reference>
<dbReference type="GO" id="GO:0005935">
    <property type="term" value="C:cellular bud neck"/>
    <property type="evidence" value="ECO:0007669"/>
    <property type="project" value="TreeGrafter"/>
</dbReference>
<keyword evidence="2" id="KW-1133">Transmembrane helix</keyword>
<dbReference type="AlphaFoldDB" id="A0A1U7LX84"/>
<dbReference type="Proteomes" id="UP000186594">
    <property type="component" value="Unassembled WGS sequence"/>
</dbReference>
<evidence type="ECO:0008006" key="5">
    <source>
        <dbReference type="Google" id="ProtNLM"/>
    </source>
</evidence>
<dbReference type="InterPro" id="IPR051009">
    <property type="entry name" value="PRM"/>
</dbReference>
<keyword evidence="2" id="KW-0472">Membrane</keyword>
<feature type="compositionally biased region" description="Polar residues" evidence="1">
    <location>
        <begin position="159"/>
        <end position="169"/>
    </location>
</feature>
<evidence type="ECO:0000256" key="1">
    <source>
        <dbReference type="SAM" id="MobiDB-lite"/>
    </source>
</evidence>
<gene>
    <name evidence="3" type="ORF">NEOLI_002688</name>
</gene>
<feature type="transmembrane region" description="Helical" evidence="2">
    <location>
        <begin position="47"/>
        <end position="73"/>
    </location>
</feature>